<dbReference type="PANTHER" id="PTHR42791:SF14">
    <property type="entry name" value="N-ACETYLTRANSFERASE DOMAIN-CONTAINING PROTEIN"/>
    <property type="match status" value="1"/>
</dbReference>
<dbReference type="InterPro" id="IPR052523">
    <property type="entry name" value="Trichothecene_AcTrans"/>
</dbReference>
<dbReference type="EMBL" id="KZ678143">
    <property type="protein sequence ID" value="PSN61664.1"/>
    <property type="molecule type" value="Genomic_DNA"/>
</dbReference>
<accession>A0A2T2N8A8</accession>
<evidence type="ECO:0000259" key="1">
    <source>
        <dbReference type="PROSITE" id="PS51186"/>
    </source>
</evidence>
<evidence type="ECO:0000313" key="3">
    <source>
        <dbReference type="Proteomes" id="UP000240883"/>
    </source>
</evidence>
<gene>
    <name evidence="2" type="ORF">BS50DRAFT_680626</name>
</gene>
<dbReference type="GO" id="GO:0016747">
    <property type="term" value="F:acyltransferase activity, transferring groups other than amino-acyl groups"/>
    <property type="evidence" value="ECO:0007669"/>
    <property type="project" value="InterPro"/>
</dbReference>
<dbReference type="AlphaFoldDB" id="A0A2T2N8A8"/>
<dbReference type="PROSITE" id="PS51186">
    <property type="entry name" value="GNAT"/>
    <property type="match status" value="1"/>
</dbReference>
<keyword evidence="3" id="KW-1185">Reference proteome</keyword>
<dbReference type="OrthoDB" id="4738875at2759"/>
<feature type="domain" description="N-acetyltransferase" evidence="1">
    <location>
        <begin position="79"/>
        <end position="210"/>
    </location>
</feature>
<dbReference type="Gene3D" id="3.40.630.30">
    <property type="match status" value="1"/>
</dbReference>
<name>A0A2T2N8A8_CORCC</name>
<dbReference type="STRING" id="1448308.A0A2T2N8A8"/>
<dbReference type="Proteomes" id="UP000240883">
    <property type="component" value="Unassembled WGS sequence"/>
</dbReference>
<proteinExistence type="predicted"/>
<dbReference type="Pfam" id="PF00583">
    <property type="entry name" value="Acetyltransf_1"/>
    <property type="match status" value="1"/>
</dbReference>
<reference evidence="2 3" key="1">
    <citation type="journal article" date="2018" name="Front. Microbiol.">
        <title>Genome-Wide Analysis of Corynespora cassiicola Leaf Fall Disease Putative Effectors.</title>
        <authorList>
            <person name="Lopez D."/>
            <person name="Ribeiro S."/>
            <person name="Label P."/>
            <person name="Fumanal B."/>
            <person name="Venisse J.S."/>
            <person name="Kohler A."/>
            <person name="de Oliveira R.R."/>
            <person name="Labutti K."/>
            <person name="Lipzen A."/>
            <person name="Lail K."/>
            <person name="Bauer D."/>
            <person name="Ohm R.A."/>
            <person name="Barry K.W."/>
            <person name="Spatafora J."/>
            <person name="Grigoriev I.V."/>
            <person name="Martin F.M."/>
            <person name="Pujade-Renaud V."/>
        </authorList>
    </citation>
    <scope>NUCLEOTIDE SEQUENCE [LARGE SCALE GENOMIC DNA]</scope>
    <source>
        <strain evidence="2 3">Philippines</strain>
    </source>
</reference>
<sequence length="223" mass="25328">MEIQELLDEDIPECCEIISKSFGHNEEFVDIYFPNHDTPSGQASLVKRLTEWKHSTPESKFLKSVITYDRTGRKFITGVAIWTLMKEPPPPELEKAENVGEVWPDKEDREYMSRLWETYVIPRSRAIHASEGKGVYVLELLAVHPNAQRAGAGTALVKWGTQAADEQGVKSVVESTKLARRCYEKAGMQIEIEDFILDAGEKFSGKRKASLIFMTRDPVPRDK</sequence>
<dbReference type="CDD" id="cd04301">
    <property type="entry name" value="NAT_SF"/>
    <property type="match status" value="1"/>
</dbReference>
<dbReference type="PANTHER" id="PTHR42791">
    <property type="entry name" value="GNAT FAMILY ACETYLTRANSFERASE"/>
    <property type="match status" value="1"/>
</dbReference>
<dbReference type="InterPro" id="IPR016181">
    <property type="entry name" value="Acyl_CoA_acyltransferase"/>
</dbReference>
<protein>
    <recommendedName>
        <fullName evidence="1">N-acetyltransferase domain-containing protein</fullName>
    </recommendedName>
</protein>
<dbReference type="InterPro" id="IPR000182">
    <property type="entry name" value="GNAT_dom"/>
</dbReference>
<dbReference type="SUPFAM" id="SSF55729">
    <property type="entry name" value="Acyl-CoA N-acyltransferases (Nat)"/>
    <property type="match status" value="1"/>
</dbReference>
<evidence type="ECO:0000313" key="2">
    <source>
        <dbReference type="EMBL" id="PSN61664.1"/>
    </source>
</evidence>
<organism evidence="2 3">
    <name type="scientific">Corynespora cassiicola Philippines</name>
    <dbReference type="NCBI Taxonomy" id="1448308"/>
    <lineage>
        <taxon>Eukaryota</taxon>
        <taxon>Fungi</taxon>
        <taxon>Dikarya</taxon>
        <taxon>Ascomycota</taxon>
        <taxon>Pezizomycotina</taxon>
        <taxon>Dothideomycetes</taxon>
        <taxon>Pleosporomycetidae</taxon>
        <taxon>Pleosporales</taxon>
        <taxon>Corynesporascaceae</taxon>
        <taxon>Corynespora</taxon>
    </lineage>
</organism>